<dbReference type="Proteomes" id="UP000034607">
    <property type="component" value="Unassembled WGS sequence"/>
</dbReference>
<comment type="caution">
    <text evidence="1">The sequence shown here is derived from an EMBL/GenBank/DDBJ whole genome shotgun (WGS) entry which is preliminary data.</text>
</comment>
<evidence type="ECO:0008006" key="3">
    <source>
        <dbReference type="Google" id="ProtNLM"/>
    </source>
</evidence>
<dbReference type="SUPFAM" id="SSF55154">
    <property type="entry name" value="CYTH-like phosphatases"/>
    <property type="match status" value="1"/>
</dbReference>
<dbReference type="AlphaFoldDB" id="A0A0G1TQH0"/>
<dbReference type="EMBL" id="LCNM01000009">
    <property type="protein sequence ID" value="KKU56413.1"/>
    <property type="molecule type" value="Genomic_DNA"/>
</dbReference>
<reference evidence="1 2" key="1">
    <citation type="journal article" date="2015" name="Nature">
        <title>rRNA introns, odd ribosomes, and small enigmatic genomes across a large radiation of phyla.</title>
        <authorList>
            <person name="Brown C.T."/>
            <person name="Hug L.A."/>
            <person name="Thomas B.C."/>
            <person name="Sharon I."/>
            <person name="Castelle C.J."/>
            <person name="Singh A."/>
            <person name="Wilkins M.J."/>
            <person name="Williams K.H."/>
            <person name="Banfield J.F."/>
        </authorList>
    </citation>
    <scope>NUCLEOTIDE SEQUENCE [LARGE SCALE GENOMIC DNA]</scope>
</reference>
<protein>
    <recommendedName>
        <fullName evidence="3">CYTH domain-containing protein</fullName>
    </recommendedName>
</protein>
<dbReference type="Gene3D" id="2.40.320.10">
    <property type="entry name" value="Hypothetical Protein Pfu-838710-001"/>
    <property type="match status" value="1"/>
</dbReference>
<dbReference type="InterPro" id="IPR033469">
    <property type="entry name" value="CYTH-like_dom_sf"/>
</dbReference>
<gene>
    <name evidence="1" type="ORF">UX78_C0009G0025</name>
</gene>
<sequence length="160" mass="18903">MTEKEVSYKILRFNKLLSFLKDISGNVYKTNNITFQYFESDLVPHFYARLENIVDLDTKSEKKLLTFKYGFKTVGGVNIRKEKTTPISDPKFYIELFKFLGLKRKGSKHKLQYRFNIAKVDITVNKWKEMSPRIEVEANSVKNIKSFVNQIKDFVELENK</sequence>
<accession>A0A0G1TQH0</accession>
<evidence type="ECO:0000313" key="2">
    <source>
        <dbReference type="Proteomes" id="UP000034607"/>
    </source>
</evidence>
<evidence type="ECO:0000313" key="1">
    <source>
        <dbReference type="EMBL" id="KKU56413.1"/>
    </source>
</evidence>
<name>A0A0G1TQH0_9BACT</name>
<proteinExistence type="predicted"/>
<organism evidence="1 2">
    <name type="scientific">Candidatus Amesbacteria bacterium GW2011_GWA2_47_11</name>
    <dbReference type="NCBI Taxonomy" id="1618357"/>
    <lineage>
        <taxon>Bacteria</taxon>
        <taxon>Candidatus Amesiibacteriota</taxon>
    </lineage>
</organism>